<feature type="compositionally biased region" description="Polar residues" evidence="2">
    <location>
        <begin position="73"/>
        <end position="83"/>
    </location>
</feature>
<proteinExistence type="predicted"/>
<dbReference type="EMBL" id="WHUW01000011">
    <property type="protein sequence ID" value="KAF8441012.1"/>
    <property type="molecule type" value="Genomic_DNA"/>
</dbReference>
<feature type="region of interest" description="Disordered" evidence="2">
    <location>
        <begin position="460"/>
        <end position="479"/>
    </location>
</feature>
<gene>
    <name evidence="3" type="ORF">L210DRAFT_3630413</name>
</gene>
<protein>
    <recommendedName>
        <fullName evidence="5">WD40 repeat-like protein</fullName>
    </recommendedName>
</protein>
<feature type="compositionally biased region" description="Pro residues" evidence="2">
    <location>
        <begin position="193"/>
        <end position="205"/>
    </location>
</feature>
<dbReference type="InterPro" id="IPR001680">
    <property type="entry name" value="WD40_rpt"/>
</dbReference>
<sequence length="1436" mass="156558">MLVPLTLPTCLRLSAQQGIQTNTIEKSFIDEPCSKIIAWRSHTSSNSLRVAVGAKFGSVYLFGTPLPGEHISKNSPPSLSRTRFPTPTSTAPSGPRAPSPPSSPKPSRRHSGSPSSLSLNQALIKPSARSRVVSGVSCEQVQASKSFVDFEDEPARLKDLLKSCKSPRERSIVDTLLPTLALEKGIVFERTPSLPPRSSGPPLSPISPGSSKGREDPKSLLSATSSPVFAPRSLSVSPSPPLPILNDKTEGGSIALTAHILPPRCGVAHGVADLIIPEGSDLLVSLQESGDVSVFNTHDGTCIATECCRQAAQSQNDTSCWVQLRSIQIEEKVHLILACATYRPPYSDIFGLPDPLDEIAGKNARFSLFELHVGDPCSIHPTWLEPLGEWRVDGFAEVSDIVRNEADGSLSFVYINSEYHVISRSLSVITRFEVRVRTRSVASSSANSVDEPRTLAVPSPLRSLGSTSSENVASRDGDRVAAPNTDFSRLWFGQDRDVGAAVFSSTSRSLRGLCSRYIVARDAVLGLAWTDSEVLIFQFQTGGKAFDQSFTQVQPDGVGKILNVQFVDSQSFVVLGSVARWYKLVPVDANGDPSDSENARLQPIFTQKISLGIPSAASLINTTNGVVTLRQTSKGFEEISLFSPIEWQDRMYRRLWRSQIATTPREEGVTTLTAVLPLEFNSLVFGYSDGRLRRTSFSAITSPKMSPELPSSSPSQPVEVLSFQHVSDVPIPASIYSLHLIRNERTGDRFIIGGSDDGGIAVWSLHDLKLCASFVQFIAPLLYVVQVRQQEEHAGPLRGCALCISMDGTIAVIAMDGFELLYVLPGASSPLSSIHYGGGEEHDLLMVLYVDGSARLWDIKMGEFRRAMDAEKARDVLSTSGWLELPIDGRDTRVNPSVSTLANASAITDPMCTFTIALERFMKVTAVDAKASGNTRLSSVTHSAPLTHLRTLLSIMLTPGLCPDIDEVCELKLGISFSSGGVGHVSSQATTLYNYQNVRNAWCISSVVSASRAIAIIAILKTMSIYEDISDDCQTVMTFYATSLQTVVGPHFKAPDVVYLARQWLDMSNELRDAARILFDAGVVKLSDEESAALVDAWQHHLPSLQPSADQDSKQSGLALFLCGYMAIEKYSLLSTSALVDISKSISLYLQDDTSTHRALVIDLCAKGFHIWQHYVDSVAVLRALFALATNMRKEQISVQNVGPQARLAVLQIAMQHTGLFMTVLTLDILNPRSVAERKSVMQLVAFLIRKRPLILYPHLPRLMEAVVKSLDPNSTASRDAVLDTATEIIGHVVRTFPTVDFHDPTQRLAVGTAEGAFIMYDLKSATQLYVLDGHTHRPTACAFSPDGRRLVTVSLEEGVVRVWKVGASLASVLLHPGRPPRQGEMGSRPYKTFPFNVGNEANMTIAGTLEWVRFEWLSDRSVRLRIRESTLTFSA</sequence>
<feature type="compositionally biased region" description="Pro residues" evidence="2">
    <location>
        <begin position="95"/>
        <end position="104"/>
    </location>
</feature>
<dbReference type="InterPro" id="IPR036322">
    <property type="entry name" value="WD40_repeat_dom_sf"/>
</dbReference>
<dbReference type="PANTHER" id="PTHR44099">
    <property type="entry name" value="RABCONNECTIN-3B, ISOFORM A"/>
    <property type="match status" value="1"/>
</dbReference>
<evidence type="ECO:0000313" key="3">
    <source>
        <dbReference type="EMBL" id="KAF8441012.1"/>
    </source>
</evidence>
<dbReference type="Pfam" id="PF00400">
    <property type="entry name" value="WD40"/>
    <property type="match status" value="1"/>
</dbReference>
<name>A0AAD4BWA6_BOLED</name>
<evidence type="ECO:0008006" key="5">
    <source>
        <dbReference type="Google" id="ProtNLM"/>
    </source>
</evidence>
<dbReference type="Proteomes" id="UP001194468">
    <property type="component" value="Unassembled WGS sequence"/>
</dbReference>
<reference evidence="3" key="2">
    <citation type="journal article" date="2020" name="Nat. Commun.">
        <title>Large-scale genome sequencing of mycorrhizal fungi provides insights into the early evolution of symbiotic traits.</title>
        <authorList>
            <person name="Miyauchi S."/>
            <person name="Kiss E."/>
            <person name="Kuo A."/>
            <person name="Drula E."/>
            <person name="Kohler A."/>
            <person name="Sanchez-Garcia M."/>
            <person name="Morin E."/>
            <person name="Andreopoulos B."/>
            <person name="Barry K.W."/>
            <person name="Bonito G."/>
            <person name="Buee M."/>
            <person name="Carver A."/>
            <person name="Chen C."/>
            <person name="Cichocki N."/>
            <person name="Clum A."/>
            <person name="Culley D."/>
            <person name="Crous P.W."/>
            <person name="Fauchery L."/>
            <person name="Girlanda M."/>
            <person name="Hayes R.D."/>
            <person name="Keri Z."/>
            <person name="LaButti K."/>
            <person name="Lipzen A."/>
            <person name="Lombard V."/>
            <person name="Magnuson J."/>
            <person name="Maillard F."/>
            <person name="Murat C."/>
            <person name="Nolan M."/>
            <person name="Ohm R.A."/>
            <person name="Pangilinan J."/>
            <person name="Pereira M.F."/>
            <person name="Perotto S."/>
            <person name="Peter M."/>
            <person name="Pfister S."/>
            <person name="Riley R."/>
            <person name="Sitrit Y."/>
            <person name="Stielow J.B."/>
            <person name="Szollosi G."/>
            <person name="Zifcakova L."/>
            <person name="Stursova M."/>
            <person name="Spatafora J.W."/>
            <person name="Tedersoo L."/>
            <person name="Vaario L.M."/>
            <person name="Yamada A."/>
            <person name="Yan M."/>
            <person name="Wang P."/>
            <person name="Xu J."/>
            <person name="Bruns T."/>
            <person name="Baldrian P."/>
            <person name="Vilgalys R."/>
            <person name="Dunand C."/>
            <person name="Henrissat B."/>
            <person name="Grigoriev I.V."/>
            <person name="Hibbett D."/>
            <person name="Nagy L.G."/>
            <person name="Martin F.M."/>
        </authorList>
    </citation>
    <scope>NUCLEOTIDE SEQUENCE</scope>
    <source>
        <strain evidence="3">BED1</strain>
    </source>
</reference>
<dbReference type="PROSITE" id="PS50082">
    <property type="entry name" value="WD_REPEATS_2"/>
    <property type="match status" value="1"/>
</dbReference>
<comment type="caution">
    <text evidence="3">The sequence shown here is derived from an EMBL/GenBank/DDBJ whole genome shotgun (WGS) entry which is preliminary data.</text>
</comment>
<feature type="region of interest" description="Disordered" evidence="2">
    <location>
        <begin position="70"/>
        <end position="119"/>
    </location>
</feature>
<organism evidence="3 4">
    <name type="scientific">Boletus edulis BED1</name>
    <dbReference type="NCBI Taxonomy" id="1328754"/>
    <lineage>
        <taxon>Eukaryota</taxon>
        <taxon>Fungi</taxon>
        <taxon>Dikarya</taxon>
        <taxon>Basidiomycota</taxon>
        <taxon>Agaricomycotina</taxon>
        <taxon>Agaricomycetes</taxon>
        <taxon>Agaricomycetidae</taxon>
        <taxon>Boletales</taxon>
        <taxon>Boletineae</taxon>
        <taxon>Boletaceae</taxon>
        <taxon>Boletoideae</taxon>
        <taxon>Boletus</taxon>
    </lineage>
</organism>
<keyword evidence="1" id="KW-0853">WD repeat</keyword>
<dbReference type="Gene3D" id="2.130.10.10">
    <property type="entry name" value="YVTN repeat-like/Quinoprotein amine dehydrogenase"/>
    <property type="match status" value="2"/>
</dbReference>
<dbReference type="InterPro" id="IPR049916">
    <property type="entry name" value="WDR72-like"/>
</dbReference>
<feature type="region of interest" description="Disordered" evidence="2">
    <location>
        <begin position="191"/>
        <end position="224"/>
    </location>
</feature>
<evidence type="ECO:0000256" key="1">
    <source>
        <dbReference type="PROSITE-ProRule" id="PRU00221"/>
    </source>
</evidence>
<reference evidence="3" key="1">
    <citation type="submission" date="2019-10" db="EMBL/GenBank/DDBJ databases">
        <authorList>
            <consortium name="DOE Joint Genome Institute"/>
            <person name="Kuo A."/>
            <person name="Miyauchi S."/>
            <person name="Kiss E."/>
            <person name="Drula E."/>
            <person name="Kohler A."/>
            <person name="Sanchez-Garcia M."/>
            <person name="Andreopoulos B."/>
            <person name="Barry K.W."/>
            <person name="Bonito G."/>
            <person name="Buee M."/>
            <person name="Carver A."/>
            <person name="Chen C."/>
            <person name="Cichocki N."/>
            <person name="Clum A."/>
            <person name="Culley D."/>
            <person name="Crous P.W."/>
            <person name="Fauchery L."/>
            <person name="Girlanda M."/>
            <person name="Hayes R."/>
            <person name="Keri Z."/>
            <person name="LaButti K."/>
            <person name="Lipzen A."/>
            <person name="Lombard V."/>
            <person name="Magnuson J."/>
            <person name="Maillard F."/>
            <person name="Morin E."/>
            <person name="Murat C."/>
            <person name="Nolan M."/>
            <person name="Ohm R."/>
            <person name="Pangilinan J."/>
            <person name="Pereira M."/>
            <person name="Perotto S."/>
            <person name="Peter M."/>
            <person name="Riley R."/>
            <person name="Sitrit Y."/>
            <person name="Stielow B."/>
            <person name="Szollosi G."/>
            <person name="Zifcakova L."/>
            <person name="Stursova M."/>
            <person name="Spatafora J.W."/>
            <person name="Tedersoo L."/>
            <person name="Vaario L.-M."/>
            <person name="Yamada A."/>
            <person name="Yan M."/>
            <person name="Wang P."/>
            <person name="Xu J."/>
            <person name="Bruns T."/>
            <person name="Baldrian P."/>
            <person name="Vilgalys R."/>
            <person name="Henrissat B."/>
            <person name="Grigoriev I.V."/>
            <person name="Hibbett D."/>
            <person name="Nagy L.G."/>
            <person name="Martin F.M."/>
        </authorList>
    </citation>
    <scope>NUCLEOTIDE SEQUENCE</scope>
    <source>
        <strain evidence="3">BED1</strain>
    </source>
</reference>
<dbReference type="GO" id="GO:0005737">
    <property type="term" value="C:cytoplasm"/>
    <property type="evidence" value="ECO:0007669"/>
    <property type="project" value="TreeGrafter"/>
</dbReference>
<evidence type="ECO:0000313" key="4">
    <source>
        <dbReference type="Proteomes" id="UP001194468"/>
    </source>
</evidence>
<feature type="repeat" description="WD" evidence="1">
    <location>
        <begin position="1332"/>
        <end position="1366"/>
    </location>
</feature>
<dbReference type="SUPFAM" id="SSF50978">
    <property type="entry name" value="WD40 repeat-like"/>
    <property type="match status" value="1"/>
</dbReference>
<keyword evidence="4" id="KW-1185">Reference proteome</keyword>
<dbReference type="PANTHER" id="PTHR44099:SF4">
    <property type="entry name" value="RABCONNECTIN-3B, ISOFORM A"/>
    <property type="match status" value="1"/>
</dbReference>
<evidence type="ECO:0000256" key="2">
    <source>
        <dbReference type="SAM" id="MobiDB-lite"/>
    </source>
</evidence>
<dbReference type="InterPro" id="IPR015943">
    <property type="entry name" value="WD40/YVTN_repeat-like_dom_sf"/>
</dbReference>
<accession>A0AAD4BWA6</accession>
<dbReference type="SMART" id="SM00320">
    <property type="entry name" value="WD40"/>
    <property type="match status" value="4"/>
</dbReference>
<feature type="compositionally biased region" description="Low complexity" evidence="2">
    <location>
        <begin position="85"/>
        <end position="94"/>
    </location>
</feature>